<gene>
    <name evidence="5" type="primary">vapC</name>
    <name evidence="7" type="ORF">DKG75_06000</name>
</gene>
<comment type="caution">
    <text evidence="7">The sequence shown here is derived from an EMBL/GenBank/DDBJ whole genome shotgun (WGS) entry which is preliminary data.</text>
</comment>
<dbReference type="SUPFAM" id="SSF88723">
    <property type="entry name" value="PIN domain-like"/>
    <property type="match status" value="1"/>
</dbReference>
<keyword evidence="3 5" id="KW-0479">Metal-binding</keyword>
<evidence type="ECO:0000256" key="2">
    <source>
        <dbReference type="ARBA" id="ARBA00022722"/>
    </source>
</evidence>
<dbReference type="InterPro" id="IPR022907">
    <property type="entry name" value="VapC_family"/>
</dbReference>
<keyword evidence="1 5" id="KW-1277">Toxin-antitoxin system</keyword>
<dbReference type="Gene3D" id="3.40.50.1010">
    <property type="entry name" value="5'-nuclease"/>
    <property type="match status" value="1"/>
</dbReference>
<keyword evidence="5" id="KW-0460">Magnesium</keyword>
<dbReference type="EMBL" id="QGLF01000002">
    <property type="protein sequence ID" value="PWR21557.1"/>
    <property type="molecule type" value="Genomic_DNA"/>
</dbReference>
<keyword evidence="2 5" id="KW-0540">Nuclease</keyword>
<evidence type="ECO:0000259" key="6">
    <source>
        <dbReference type="Pfam" id="PF01850"/>
    </source>
</evidence>
<dbReference type="InterPro" id="IPR002716">
    <property type="entry name" value="PIN_dom"/>
</dbReference>
<accession>A0A317E3D0</accession>
<evidence type="ECO:0000256" key="1">
    <source>
        <dbReference type="ARBA" id="ARBA00022649"/>
    </source>
</evidence>
<dbReference type="OrthoDB" id="7204339at2"/>
<dbReference type="GO" id="GO:0000287">
    <property type="term" value="F:magnesium ion binding"/>
    <property type="evidence" value="ECO:0007669"/>
    <property type="project" value="UniProtKB-UniRule"/>
</dbReference>
<evidence type="ECO:0000256" key="5">
    <source>
        <dbReference type="HAMAP-Rule" id="MF_00265"/>
    </source>
</evidence>
<evidence type="ECO:0000256" key="3">
    <source>
        <dbReference type="ARBA" id="ARBA00022723"/>
    </source>
</evidence>
<dbReference type="GO" id="GO:0090729">
    <property type="term" value="F:toxin activity"/>
    <property type="evidence" value="ECO:0007669"/>
    <property type="project" value="UniProtKB-KW"/>
</dbReference>
<dbReference type="AlphaFoldDB" id="A0A317E3D0"/>
<name>A0A317E3D0_9PROT</name>
<evidence type="ECO:0000313" key="8">
    <source>
        <dbReference type="Proteomes" id="UP000246077"/>
    </source>
</evidence>
<reference evidence="8" key="1">
    <citation type="submission" date="2018-05" db="EMBL/GenBank/DDBJ databases">
        <title>Zavarzinia sp. HR-AS.</title>
        <authorList>
            <person name="Lee Y."/>
            <person name="Jeon C.O."/>
        </authorList>
    </citation>
    <scope>NUCLEOTIDE SEQUENCE [LARGE SCALE GENOMIC DNA]</scope>
    <source>
        <strain evidence="8">DSM 1231</strain>
    </source>
</reference>
<dbReference type="CDD" id="cd09874">
    <property type="entry name" value="PIN_MT3492-like"/>
    <property type="match status" value="1"/>
</dbReference>
<comment type="cofactor">
    <cofactor evidence="5">
        <name>Mg(2+)</name>
        <dbReference type="ChEBI" id="CHEBI:18420"/>
    </cofactor>
</comment>
<evidence type="ECO:0000313" key="7">
    <source>
        <dbReference type="EMBL" id="PWR21557.1"/>
    </source>
</evidence>
<organism evidence="7 8">
    <name type="scientific">Zavarzinia compransoris</name>
    <dbReference type="NCBI Taxonomy" id="1264899"/>
    <lineage>
        <taxon>Bacteria</taxon>
        <taxon>Pseudomonadati</taxon>
        <taxon>Pseudomonadota</taxon>
        <taxon>Alphaproteobacteria</taxon>
        <taxon>Rhodospirillales</taxon>
        <taxon>Zavarziniaceae</taxon>
        <taxon>Zavarzinia</taxon>
    </lineage>
</organism>
<feature type="binding site" evidence="5">
    <location>
        <position position="110"/>
    </location>
    <ligand>
        <name>Mg(2+)</name>
        <dbReference type="ChEBI" id="CHEBI:18420"/>
    </ligand>
</feature>
<comment type="similarity">
    <text evidence="5">Belongs to the PINc/VapC protein family.</text>
</comment>
<dbReference type="Pfam" id="PF01850">
    <property type="entry name" value="PIN"/>
    <property type="match status" value="1"/>
</dbReference>
<dbReference type="RefSeq" id="WP_109920202.1">
    <property type="nucleotide sequence ID" value="NZ_QGLF01000002.1"/>
</dbReference>
<dbReference type="HAMAP" id="MF_00265">
    <property type="entry name" value="VapC_Nob1"/>
    <property type="match status" value="1"/>
</dbReference>
<sequence length="146" mass="15337">MAIATDDHLDTSLIVAALSNEAMTPRVQTWLAEQDPAQFLISDWTVAEISSAMAIKLRTGQIGLEQRAAALAMFNQLVAESLTVLPVTNGQLRAAANFAGQHTLGLRAGDALHLAIASENGARVHTLDQRLAEAGPALGVPTALFA</sequence>
<evidence type="ECO:0000256" key="4">
    <source>
        <dbReference type="ARBA" id="ARBA00022801"/>
    </source>
</evidence>
<dbReference type="Proteomes" id="UP000246077">
    <property type="component" value="Unassembled WGS sequence"/>
</dbReference>
<protein>
    <recommendedName>
        <fullName evidence="5">Ribonuclease VapC</fullName>
        <shortName evidence="5">RNase VapC</shortName>
        <ecNumber evidence="5">3.1.-.-</ecNumber>
    </recommendedName>
    <alternativeName>
        <fullName evidence="5">Toxin VapC</fullName>
    </alternativeName>
</protein>
<dbReference type="GO" id="GO:0004540">
    <property type="term" value="F:RNA nuclease activity"/>
    <property type="evidence" value="ECO:0007669"/>
    <property type="project" value="InterPro"/>
</dbReference>
<keyword evidence="4 5" id="KW-0378">Hydrolase</keyword>
<keyword evidence="5" id="KW-0800">Toxin</keyword>
<dbReference type="EC" id="3.1.-.-" evidence="5"/>
<dbReference type="InterPro" id="IPR029060">
    <property type="entry name" value="PIN-like_dom_sf"/>
</dbReference>
<keyword evidence="8" id="KW-1185">Reference proteome</keyword>
<dbReference type="GO" id="GO:0016787">
    <property type="term" value="F:hydrolase activity"/>
    <property type="evidence" value="ECO:0007669"/>
    <property type="project" value="UniProtKB-KW"/>
</dbReference>
<feature type="domain" description="PIN" evidence="6">
    <location>
        <begin position="9"/>
        <end position="134"/>
    </location>
</feature>
<comment type="function">
    <text evidence="5">Toxic component of a toxin-antitoxin (TA) system. An RNase.</text>
</comment>
<feature type="binding site" evidence="5">
    <location>
        <position position="10"/>
    </location>
    <ligand>
        <name>Mg(2+)</name>
        <dbReference type="ChEBI" id="CHEBI:18420"/>
    </ligand>
</feature>
<proteinExistence type="inferred from homology"/>